<dbReference type="PRINTS" id="PR00328">
    <property type="entry name" value="SAR1GTPBP"/>
</dbReference>
<dbReference type="AlphaFoldDB" id="A0A1Q9EZ21"/>
<dbReference type="Gene3D" id="3.40.50.300">
    <property type="entry name" value="P-loop containing nucleotide triphosphate hydrolases"/>
    <property type="match status" value="1"/>
</dbReference>
<dbReference type="InterPro" id="IPR027417">
    <property type="entry name" value="P-loop_NTPase"/>
</dbReference>
<keyword evidence="12" id="KW-0460">Magnesium</keyword>
<dbReference type="NCBIfam" id="TIGR00231">
    <property type="entry name" value="small_GTP"/>
    <property type="match status" value="1"/>
</dbReference>
<dbReference type="InterPro" id="IPR005225">
    <property type="entry name" value="Small_GTP-bd"/>
</dbReference>
<dbReference type="PANTHER" id="PTHR11711">
    <property type="entry name" value="ADP RIBOSYLATION FACTOR-RELATED"/>
    <property type="match status" value="1"/>
</dbReference>
<comment type="caution">
    <text evidence="14">The sequence shown here is derived from an EMBL/GenBank/DDBJ whole genome shotgun (WGS) entry which is preliminary data.</text>
</comment>
<dbReference type="Proteomes" id="UP000186817">
    <property type="component" value="Unassembled WGS sequence"/>
</dbReference>
<evidence type="ECO:0000256" key="6">
    <source>
        <dbReference type="ARBA" id="ARBA00022892"/>
    </source>
</evidence>
<feature type="binding site" evidence="11">
    <location>
        <begin position="24"/>
        <end position="31"/>
    </location>
    <ligand>
        <name>GTP</name>
        <dbReference type="ChEBI" id="CHEBI:37565"/>
    </ligand>
</feature>
<keyword evidence="5 11" id="KW-0547">Nucleotide-binding</keyword>
<feature type="binding site" evidence="12">
    <location>
        <position position="31"/>
    </location>
    <ligand>
        <name>Mg(2+)</name>
        <dbReference type="ChEBI" id="CHEBI:18420"/>
    </ligand>
</feature>
<evidence type="ECO:0000256" key="8">
    <source>
        <dbReference type="ARBA" id="ARBA00023034"/>
    </source>
</evidence>
<dbReference type="GO" id="GO:0046872">
    <property type="term" value="F:metal ion binding"/>
    <property type="evidence" value="ECO:0007669"/>
    <property type="project" value="UniProtKB-KW"/>
</dbReference>
<evidence type="ECO:0000256" key="13">
    <source>
        <dbReference type="RuleBase" id="RU003925"/>
    </source>
</evidence>
<evidence type="ECO:0000256" key="9">
    <source>
        <dbReference type="ARBA" id="ARBA00023134"/>
    </source>
</evidence>
<sequence>MGLVFTKIWQRMIGKQDMRILMVGLDSVGKTTILYKLKFDEVVTTIPTIGFNVETVEHKNVSFTVWDVGGHDKIVAVRRQHYHGTKGLIFVVDSNDHARMQKAREELNKMLRADELRKAVVLVFANKQDMPNAMTAADVTDKLGLNDLHHQWFIQSACATTGEGLHEGLDWLSRTLC</sequence>
<dbReference type="EMBL" id="LSRX01000040">
    <property type="protein sequence ID" value="OLQ12641.1"/>
    <property type="molecule type" value="Genomic_DNA"/>
</dbReference>
<dbReference type="GO" id="GO:0015031">
    <property type="term" value="P:protein transport"/>
    <property type="evidence" value="ECO:0007669"/>
    <property type="project" value="UniProtKB-KW"/>
</dbReference>
<dbReference type="GO" id="GO:0003924">
    <property type="term" value="F:GTPase activity"/>
    <property type="evidence" value="ECO:0007669"/>
    <property type="project" value="InterPro"/>
</dbReference>
<evidence type="ECO:0000313" key="14">
    <source>
        <dbReference type="EMBL" id="OLQ12641.1"/>
    </source>
</evidence>
<dbReference type="InterPro" id="IPR024156">
    <property type="entry name" value="Small_GTPase_ARF"/>
</dbReference>
<keyword evidence="6" id="KW-0931">ER-Golgi transport</keyword>
<feature type="binding site" evidence="11">
    <location>
        <begin position="126"/>
        <end position="129"/>
    </location>
    <ligand>
        <name>GTP</name>
        <dbReference type="ChEBI" id="CHEBI:37565"/>
    </ligand>
</feature>
<evidence type="ECO:0000256" key="4">
    <source>
        <dbReference type="ARBA" id="ARBA00022707"/>
    </source>
</evidence>
<proteinExistence type="inferred from homology"/>
<accession>A0A1Q9EZ21</accession>
<dbReference type="OrthoDB" id="2011769at2759"/>
<comment type="subcellular location">
    <subcellularLocation>
        <location evidence="1">Golgi apparatus</location>
    </subcellularLocation>
</comment>
<keyword evidence="3" id="KW-0813">Transport</keyword>
<evidence type="ECO:0000256" key="2">
    <source>
        <dbReference type="ARBA" id="ARBA00010290"/>
    </source>
</evidence>
<protein>
    <submittedName>
        <fullName evidence="14">ADP-ribosylation factor</fullName>
    </submittedName>
</protein>
<evidence type="ECO:0000256" key="3">
    <source>
        <dbReference type="ARBA" id="ARBA00022448"/>
    </source>
</evidence>
<evidence type="ECO:0000256" key="7">
    <source>
        <dbReference type="ARBA" id="ARBA00022927"/>
    </source>
</evidence>
<keyword evidence="9 11" id="KW-0342">GTP-binding</keyword>
<dbReference type="SUPFAM" id="SSF52540">
    <property type="entry name" value="P-loop containing nucleoside triphosphate hydrolases"/>
    <property type="match status" value="1"/>
</dbReference>
<feature type="binding site" evidence="12">
    <location>
        <position position="48"/>
    </location>
    <ligand>
        <name>Mg(2+)</name>
        <dbReference type="ChEBI" id="CHEBI:18420"/>
    </ligand>
</feature>
<keyword evidence="4" id="KW-0519">Myristate</keyword>
<dbReference type="GO" id="GO:0005525">
    <property type="term" value="F:GTP binding"/>
    <property type="evidence" value="ECO:0007669"/>
    <property type="project" value="UniProtKB-KW"/>
</dbReference>
<dbReference type="Pfam" id="PF00025">
    <property type="entry name" value="Arf"/>
    <property type="match status" value="1"/>
</dbReference>
<keyword evidence="7" id="KW-0653">Protein transport</keyword>
<keyword evidence="10" id="KW-0449">Lipoprotein</keyword>
<feature type="binding site" evidence="11">
    <location>
        <position position="70"/>
    </location>
    <ligand>
        <name>GTP</name>
        <dbReference type="ChEBI" id="CHEBI:37565"/>
    </ligand>
</feature>
<evidence type="ECO:0000256" key="12">
    <source>
        <dbReference type="PIRSR" id="PIRSR606689-2"/>
    </source>
</evidence>
<dbReference type="SMART" id="SM00178">
    <property type="entry name" value="SAR"/>
    <property type="match status" value="1"/>
</dbReference>
<dbReference type="GO" id="GO:0016192">
    <property type="term" value="P:vesicle-mediated transport"/>
    <property type="evidence" value="ECO:0007669"/>
    <property type="project" value="UniProtKB-KW"/>
</dbReference>
<dbReference type="SMART" id="SM00177">
    <property type="entry name" value="ARF"/>
    <property type="match status" value="1"/>
</dbReference>
<dbReference type="PROSITE" id="PS51417">
    <property type="entry name" value="ARF"/>
    <property type="match status" value="1"/>
</dbReference>
<keyword evidence="12" id="KW-0479">Metal-binding</keyword>
<evidence type="ECO:0000256" key="11">
    <source>
        <dbReference type="PIRSR" id="PIRSR606689-1"/>
    </source>
</evidence>
<dbReference type="FunFam" id="3.40.50.300:FF:003500">
    <property type="entry name" value="ADP-ribosylation factor 1"/>
    <property type="match status" value="1"/>
</dbReference>
<keyword evidence="15" id="KW-1185">Reference proteome</keyword>
<comment type="similarity">
    <text evidence="2 13">Belongs to the small GTPase superfamily. Arf family.</text>
</comment>
<name>A0A1Q9EZ21_SYMMI</name>
<gene>
    <name evidence="14" type="primary">ARF1</name>
    <name evidence="14" type="ORF">AK812_SmicGene3472</name>
</gene>
<evidence type="ECO:0000256" key="5">
    <source>
        <dbReference type="ARBA" id="ARBA00022741"/>
    </source>
</evidence>
<evidence type="ECO:0000313" key="15">
    <source>
        <dbReference type="Proteomes" id="UP000186817"/>
    </source>
</evidence>
<keyword evidence="8" id="KW-0333">Golgi apparatus</keyword>
<dbReference type="OMA" id="IRQRHWF"/>
<dbReference type="GO" id="GO:0005794">
    <property type="term" value="C:Golgi apparatus"/>
    <property type="evidence" value="ECO:0007669"/>
    <property type="project" value="UniProtKB-SubCell"/>
</dbReference>
<organism evidence="14 15">
    <name type="scientific">Symbiodinium microadriaticum</name>
    <name type="common">Dinoflagellate</name>
    <name type="synonym">Zooxanthella microadriatica</name>
    <dbReference type="NCBI Taxonomy" id="2951"/>
    <lineage>
        <taxon>Eukaryota</taxon>
        <taxon>Sar</taxon>
        <taxon>Alveolata</taxon>
        <taxon>Dinophyceae</taxon>
        <taxon>Suessiales</taxon>
        <taxon>Symbiodiniaceae</taxon>
        <taxon>Symbiodinium</taxon>
    </lineage>
</organism>
<evidence type="ECO:0000256" key="1">
    <source>
        <dbReference type="ARBA" id="ARBA00004555"/>
    </source>
</evidence>
<reference evidence="14 15" key="1">
    <citation type="submission" date="2016-02" db="EMBL/GenBank/DDBJ databases">
        <title>Genome analysis of coral dinoflagellate symbionts highlights evolutionary adaptations to a symbiotic lifestyle.</title>
        <authorList>
            <person name="Aranda M."/>
            <person name="Li Y."/>
            <person name="Liew Y.J."/>
            <person name="Baumgarten S."/>
            <person name="Simakov O."/>
            <person name="Wilson M."/>
            <person name="Piel J."/>
            <person name="Ashoor H."/>
            <person name="Bougouffa S."/>
            <person name="Bajic V.B."/>
            <person name="Ryu T."/>
            <person name="Ravasi T."/>
            <person name="Bayer T."/>
            <person name="Micklem G."/>
            <person name="Kim H."/>
            <person name="Bhak J."/>
            <person name="Lajeunesse T.C."/>
            <person name="Voolstra C.R."/>
        </authorList>
    </citation>
    <scope>NUCLEOTIDE SEQUENCE [LARGE SCALE GENOMIC DNA]</scope>
    <source>
        <strain evidence="14 15">CCMP2467</strain>
    </source>
</reference>
<evidence type="ECO:0000256" key="10">
    <source>
        <dbReference type="ARBA" id="ARBA00023288"/>
    </source>
</evidence>
<dbReference type="InterPro" id="IPR006689">
    <property type="entry name" value="Small_GTPase_ARF/SAR"/>
</dbReference>